<organism evidence="8 9">
    <name type="scientific">Trichoderma arundinaceum</name>
    <dbReference type="NCBI Taxonomy" id="490622"/>
    <lineage>
        <taxon>Eukaryota</taxon>
        <taxon>Fungi</taxon>
        <taxon>Dikarya</taxon>
        <taxon>Ascomycota</taxon>
        <taxon>Pezizomycotina</taxon>
        <taxon>Sordariomycetes</taxon>
        <taxon>Hypocreomycetidae</taxon>
        <taxon>Hypocreales</taxon>
        <taxon>Hypocreaceae</taxon>
        <taxon>Trichoderma</taxon>
    </lineage>
</organism>
<evidence type="ECO:0000313" key="9">
    <source>
        <dbReference type="Proteomes" id="UP000266272"/>
    </source>
</evidence>
<dbReference type="GO" id="GO:0005525">
    <property type="term" value="F:GTP binding"/>
    <property type="evidence" value="ECO:0007669"/>
    <property type="project" value="UniProtKB-KW"/>
</dbReference>
<dbReference type="Pfam" id="PF00925">
    <property type="entry name" value="GTP_cyclohydro2"/>
    <property type="match status" value="1"/>
</dbReference>
<sequence>MLHAALLRGSAVKDDNPVKGAGILGGNVSLPNLTAALLTRLKSSQSRAEVSLYSTPTLRKTIALLPSPTLHPGLFGVPPYRHIKPPHQTHYPGLATPKPLMAADGQQDGVLDTLRDIQQTQLQLLNSVESLASKLSSSALSPDALDPASKLPVTPLLPESIKDSKSKDVEGSGDLAPLQSSFENGAAQSSSALSPSSRSGFTSRIVLTTYPKQLGIDPLQMDWGNLDPLQRGPVVVSRAASTIRRRNVISFQPLGVSDTLPAQRNLLTFHLAHGGSYSIYYALAVASKELNADHRPDFTNAEPAANIGPFPQWGDKKKIVAMDPWGHLVPWTFKDIIEKQNVDIRPTIAITKAHMKLPELEESVKSGRLVPDGKVCLNELGELAVTKFAVEPVWYLPGVAERFGIDEATLRRSLFEHTGGSYPELITRGDIKVFLPPIGGLTVYCFGDPEKMSNESVRLSLRIHDECNGSDVFGSDICTCRPYLIFGIEEAVKEAQNGGSGVVIYFRKEGRALGEVTKYCMAIRFNRFPHLVYNARKRGEDRASDYFMRTENIAGVKDMRFQALMPDILHWLGIKKIDRMLSMSNMKHDAIVGQGIPIHERVELPDELIPADSRVEIDAKITAGYFTAGKRLTAEELQSVQGRLWEE</sequence>
<feature type="compositionally biased region" description="Low complexity" evidence="5">
    <location>
        <begin position="139"/>
        <end position="149"/>
    </location>
</feature>
<name>A0A395NRU5_TRIAR</name>
<evidence type="ECO:0000256" key="2">
    <source>
        <dbReference type="ARBA" id="ARBA00022741"/>
    </source>
</evidence>
<evidence type="ECO:0000256" key="5">
    <source>
        <dbReference type="SAM" id="MobiDB-lite"/>
    </source>
</evidence>
<dbReference type="SUPFAM" id="SSF142695">
    <property type="entry name" value="RibA-like"/>
    <property type="match status" value="1"/>
</dbReference>
<dbReference type="OrthoDB" id="57939at2759"/>
<evidence type="ECO:0000256" key="4">
    <source>
        <dbReference type="ARBA" id="ARBA00023134"/>
    </source>
</evidence>
<feature type="region of interest" description="Disordered" evidence="5">
    <location>
        <begin position="139"/>
        <end position="180"/>
    </location>
</feature>
<dbReference type="NCBIfam" id="NF005536">
    <property type="entry name" value="PRK07198.1"/>
    <property type="match status" value="1"/>
</dbReference>
<comment type="caution">
    <text evidence="8">The sequence shown here is derived from an EMBL/GenBank/DDBJ whole genome shotgun (WGS) entry which is preliminary data.</text>
</comment>
<evidence type="ECO:0000259" key="7">
    <source>
        <dbReference type="Pfam" id="PF12471"/>
    </source>
</evidence>
<dbReference type="Pfam" id="PF12471">
    <property type="entry name" value="GTP_CH_N"/>
    <property type="match status" value="1"/>
</dbReference>
<dbReference type="InterPro" id="IPR036144">
    <property type="entry name" value="RibA-like_sf"/>
</dbReference>
<feature type="domain" description="GTP cyclohydrolase N-terminal" evidence="7">
    <location>
        <begin position="204"/>
        <end position="417"/>
    </location>
</feature>
<accession>A0A395NRU5</accession>
<evidence type="ECO:0000313" key="8">
    <source>
        <dbReference type="EMBL" id="RFU78661.1"/>
    </source>
</evidence>
<dbReference type="STRING" id="490622.A0A395NRU5"/>
<comment type="similarity">
    <text evidence="1">Belongs to the GTP cyclohydrolase II family.</text>
</comment>
<dbReference type="EMBL" id="PXOA01000198">
    <property type="protein sequence ID" value="RFU78661.1"/>
    <property type="molecule type" value="Genomic_DNA"/>
</dbReference>
<dbReference type="InterPro" id="IPR022163">
    <property type="entry name" value="GTP_CH_N"/>
</dbReference>
<dbReference type="Proteomes" id="UP000266272">
    <property type="component" value="Unassembled WGS sequence"/>
</dbReference>
<dbReference type="InterPro" id="IPR032677">
    <property type="entry name" value="GTP_cyclohydro_II"/>
</dbReference>
<reference evidence="8 9" key="1">
    <citation type="journal article" date="2018" name="PLoS Pathog.">
        <title>Evolution of structural diversity of trichothecenes, a family of toxins produced by plant pathogenic and entomopathogenic fungi.</title>
        <authorList>
            <person name="Proctor R.H."/>
            <person name="McCormick S.P."/>
            <person name="Kim H.S."/>
            <person name="Cardoza R.E."/>
            <person name="Stanley A.M."/>
            <person name="Lindo L."/>
            <person name="Kelly A."/>
            <person name="Brown D.W."/>
            <person name="Lee T."/>
            <person name="Vaughan M.M."/>
            <person name="Alexander N.J."/>
            <person name="Busman M."/>
            <person name="Gutierrez S."/>
        </authorList>
    </citation>
    <scope>NUCLEOTIDE SEQUENCE [LARGE SCALE GENOMIC DNA]</scope>
    <source>
        <strain evidence="8 9">IBT 40837</strain>
    </source>
</reference>
<evidence type="ECO:0000256" key="3">
    <source>
        <dbReference type="ARBA" id="ARBA00022801"/>
    </source>
</evidence>
<gene>
    <name evidence="8" type="ORF">TARUN_3555</name>
</gene>
<evidence type="ECO:0000259" key="6">
    <source>
        <dbReference type="Pfam" id="PF00925"/>
    </source>
</evidence>
<keyword evidence="3 8" id="KW-0378">Hydrolase</keyword>
<evidence type="ECO:0000256" key="1">
    <source>
        <dbReference type="ARBA" id="ARBA00008131"/>
    </source>
</evidence>
<keyword evidence="4" id="KW-0342">GTP-binding</keyword>
<keyword evidence="9" id="KW-1185">Reference proteome</keyword>
<dbReference type="CDD" id="cd00641">
    <property type="entry name" value="GTP_cyclohydro2"/>
    <property type="match status" value="1"/>
</dbReference>
<dbReference type="GO" id="GO:0003935">
    <property type="term" value="F:GTP cyclohydrolase II activity"/>
    <property type="evidence" value="ECO:0007669"/>
    <property type="project" value="InterPro"/>
</dbReference>
<dbReference type="Gene3D" id="3.40.50.10990">
    <property type="entry name" value="GTP cyclohydrolase II"/>
    <property type="match status" value="1"/>
</dbReference>
<proteinExistence type="inferred from homology"/>
<dbReference type="PANTHER" id="PTHR47259">
    <property type="match status" value="1"/>
</dbReference>
<feature type="domain" description="GTP cyclohydrolase II" evidence="6">
    <location>
        <begin position="458"/>
        <end position="602"/>
    </location>
</feature>
<dbReference type="InterPro" id="IPR000926">
    <property type="entry name" value="RibA"/>
</dbReference>
<keyword evidence="2" id="KW-0547">Nucleotide-binding</keyword>
<protein>
    <submittedName>
        <fullName evidence="8">Gtp cyclohydrolase ii</fullName>
    </submittedName>
</protein>
<dbReference type="PANTHER" id="PTHR47259:SF2">
    <property type="entry name" value="URACIL-REGULATED PROTEIN 1"/>
    <property type="match status" value="1"/>
</dbReference>
<feature type="compositionally biased region" description="Basic and acidic residues" evidence="5">
    <location>
        <begin position="160"/>
        <end position="170"/>
    </location>
</feature>
<dbReference type="AlphaFoldDB" id="A0A395NRU5"/>
<dbReference type="GO" id="GO:0009231">
    <property type="term" value="P:riboflavin biosynthetic process"/>
    <property type="evidence" value="ECO:0007669"/>
    <property type="project" value="InterPro"/>
</dbReference>